<dbReference type="PROSITE" id="PS00658">
    <property type="entry name" value="FORK_HEAD_2"/>
    <property type="match status" value="1"/>
</dbReference>
<dbReference type="GO" id="GO:0043565">
    <property type="term" value="F:sequence-specific DNA binding"/>
    <property type="evidence" value="ECO:0007669"/>
    <property type="project" value="InterPro"/>
</dbReference>
<feature type="region of interest" description="Disordered" evidence="4">
    <location>
        <begin position="1043"/>
        <end position="1062"/>
    </location>
</feature>
<feature type="region of interest" description="Disordered" evidence="4">
    <location>
        <begin position="1"/>
        <end position="95"/>
    </location>
</feature>
<gene>
    <name evidence="6" type="primary">FHL1</name>
    <name evidence="6" type="ORF">TWF481_007862</name>
</gene>
<dbReference type="PROSITE" id="PS50039">
    <property type="entry name" value="FORK_HEAD_3"/>
    <property type="match status" value="1"/>
</dbReference>
<feature type="region of interest" description="Disordered" evidence="4">
    <location>
        <begin position="129"/>
        <end position="148"/>
    </location>
</feature>
<dbReference type="GO" id="GO:0005634">
    <property type="term" value="C:nucleus"/>
    <property type="evidence" value="ECO:0007669"/>
    <property type="project" value="UniProtKB-SubCell"/>
</dbReference>
<protein>
    <submittedName>
        <fullName evidence="6">Pre-rRNA-processing protein fhl1</fullName>
    </submittedName>
</protein>
<keyword evidence="2 3" id="KW-0539">Nucleus</keyword>
<dbReference type="AlphaFoldDB" id="A0AAV9W780"/>
<organism evidence="6 7">
    <name type="scientific">Arthrobotrys musiformis</name>
    <dbReference type="NCBI Taxonomy" id="47236"/>
    <lineage>
        <taxon>Eukaryota</taxon>
        <taxon>Fungi</taxon>
        <taxon>Dikarya</taxon>
        <taxon>Ascomycota</taxon>
        <taxon>Pezizomycotina</taxon>
        <taxon>Orbiliomycetes</taxon>
        <taxon>Orbiliales</taxon>
        <taxon>Orbiliaceae</taxon>
        <taxon>Arthrobotrys</taxon>
    </lineage>
</organism>
<dbReference type="PANTHER" id="PTHR21712:SF29">
    <property type="entry name" value="PRE-RRNA-PROCESSING PROTEIN FHL1"/>
    <property type="match status" value="1"/>
</dbReference>
<dbReference type="PRINTS" id="PR01217">
    <property type="entry name" value="PRICHEXTENSN"/>
</dbReference>
<dbReference type="Proteomes" id="UP001370758">
    <property type="component" value="Unassembled WGS sequence"/>
</dbReference>
<feature type="region of interest" description="Disordered" evidence="4">
    <location>
        <begin position="379"/>
        <end position="442"/>
    </location>
</feature>
<evidence type="ECO:0000256" key="1">
    <source>
        <dbReference type="ARBA" id="ARBA00023125"/>
    </source>
</evidence>
<feature type="compositionally biased region" description="Basic and acidic residues" evidence="4">
    <location>
        <begin position="503"/>
        <end position="526"/>
    </location>
</feature>
<evidence type="ECO:0000256" key="4">
    <source>
        <dbReference type="SAM" id="MobiDB-lite"/>
    </source>
</evidence>
<feature type="compositionally biased region" description="Acidic residues" evidence="4">
    <location>
        <begin position="388"/>
        <end position="398"/>
    </location>
</feature>
<feature type="compositionally biased region" description="Low complexity" evidence="4">
    <location>
        <begin position="18"/>
        <end position="30"/>
    </location>
</feature>
<feature type="compositionally biased region" description="Low complexity" evidence="4">
    <location>
        <begin position="972"/>
        <end position="983"/>
    </location>
</feature>
<dbReference type="InterPro" id="IPR030456">
    <property type="entry name" value="TF_fork_head_CS_2"/>
</dbReference>
<sequence>MADVEQHYGQKEGRVNGAAAATAVQAKQQQIMTPCPSPDEAMFVGEDRAEDHHHQKARLSTTHHGGSETTKTPVAPPSTDTDHDHGTAAPTRRESAAAANGINTMATSPAESAHSGINEDALIMTADDTSSAPITSDSKEEQLHKTSPDSIIDVHEDVSTTTPKVPIGFLETLDHPPVDLKQIDFPSVIPTEDFLMQVDGGAWFPTNPENGITPRIEAFAKLEFHYGQDFYLSGLNVVLGRQDKEAVSFSKKKRKAENHFGDSILTLDEVKVPLFPPPEIDISSISRRHLRIQYDYEASSWTLTSLCDTGFRLLRDKHKTRGYPNGKKATLENSDVIQFGNLAFTWFLPDQDESKSACLEDAEMDDLDILGEEMAQDISDMESGHDSDDGDDEDEGSDIDSREPSHDVGTPRPSKLDGTDDSSLMPPPPTVKRGRGRPPKNGISVREQKLLKRQAQEEFLANGGNVAGLDMTKYGSLPVDQLFAKEGEKMQMQMVKEAKRKQKMEEKEAKIREKQAQKDLKPVKVPKERKRKRTKSPPAREEDYTPEQLAKPQMPYTVMIYDAIMNSEKKALTLPEIYRSLENSYPYFKVRAETTGWQSSVRHNLRGSGEGGGSSLFKRGPRSGKGYIWELVEGANIEKERKKRKPVTGSPHPAQSSIQSAGGQIVPSGSWGQGSTANTTGGHYVHPNQFAQQYQPVQGGIQGYSQATYQAAPTPATPVVNRAPSSNSGSVTPRAAVHVVDGVVSQPRPAPAAALTPPTWNPTQQAKPVHTTANTTQVPQQIRSAVSVQTQAPIRQAVAPVAPQPPKAATHAVSMAPQPATGVPTSRPVSGITTSSVAPKASASMAVDSKAKDLLDNPIFLNIMKEHIRKNPTNNINSPEVRRALWAEFKKSSGSKVQVVKSALPKAPIPKPHVAALAVGQVTTADGAQMRPGVSAQPVHKATSTLSAASAPIPVAKPVAVPQVPTVQRVSTLTQQQLQQRLQQPPPQPPQQSPQPQATPVTPTPTAAKPAIPSSVLAGLKLDAKKRLEFLQVLKNAKEKKAAEAMGQAKSGTTVKRVAEGLPEGSPVIKRVTIEGQQ</sequence>
<dbReference type="PANTHER" id="PTHR21712">
    <property type="entry name" value="PRE-RRNA-PROCESSING PROTEIN FHL1"/>
    <property type="match status" value="1"/>
</dbReference>
<keyword evidence="7" id="KW-1185">Reference proteome</keyword>
<feature type="region of interest" description="Disordered" evidence="4">
    <location>
        <begin position="498"/>
        <end position="549"/>
    </location>
</feature>
<name>A0AAV9W780_9PEZI</name>
<accession>A0AAV9W780</accession>
<feature type="domain" description="Fork-head" evidence="5">
    <location>
        <begin position="551"/>
        <end position="645"/>
    </location>
</feature>
<dbReference type="InterPro" id="IPR008984">
    <property type="entry name" value="SMAD_FHA_dom_sf"/>
</dbReference>
<feature type="DNA-binding region" description="Fork-head" evidence="3">
    <location>
        <begin position="551"/>
        <end position="645"/>
    </location>
</feature>
<feature type="compositionally biased region" description="Basic and acidic residues" evidence="4">
    <location>
        <begin position="1"/>
        <end position="14"/>
    </location>
</feature>
<feature type="compositionally biased region" description="Polar residues" evidence="4">
    <location>
        <begin position="653"/>
        <end position="662"/>
    </location>
</feature>
<dbReference type="InterPro" id="IPR001766">
    <property type="entry name" value="Fork_head_dom"/>
</dbReference>
<evidence type="ECO:0000256" key="2">
    <source>
        <dbReference type="ARBA" id="ARBA00023242"/>
    </source>
</evidence>
<dbReference type="Gene3D" id="1.10.10.10">
    <property type="entry name" value="Winged helix-like DNA-binding domain superfamily/Winged helix DNA-binding domain"/>
    <property type="match status" value="1"/>
</dbReference>
<evidence type="ECO:0000259" key="5">
    <source>
        <dbReference type="PROSITE" id="PS50039"/>
    </source>
</evidence>
<dbReference type="InterPro" id="IPR036388">
    <property type="entry name" value="WH-like_DNA-bd_sf"/>
</dbReference>
<comment type="caution">
    <text evidence="6">The sequence shown here is derived from an EMBL/GenBank/DDBJ whole genome shotgun (WGS) entry which is preliminary data.</text>
</comment>
<dbReference type="GO" id="GO:0003700">
    <property type="term" value="F:DNA-binding transcription factor activity"/>
    <property type="evidence" value="ECO:0007669"/>
    <property type="project" value="InterPro"/>
</dbReference>
<dbReference type="Gene3D" id="2.60.200.20">
    <property type="match status" value="1"/>
</dbReference>
<evidence type="ECO:0000313" key="6">
    <source>
        <dbReference type="EMBL" id="KAK6502817.1"/>
    </source>
</evidence>
<feature type="compositionally biased region" description="Low complexity" evidence="4">
    <location>
        <begin position="994"/>
        <end position="1008"/>
    </location>
</feature>
<feature type="compositionally biased region" description="Pro residues" evidence="4">
    <location>
        <begin position="984"/>
        <end position="993"/>
    </location>
</feature>
<dbReference type="EMBL" id="JAVHJL010000005">
    <property type="protein sequence ID" value="KAK6502817.1"/>
    <property type="molecule type" value="Genomic_DNA"/>
</dbReference>
<reference evidence="6 7" key="1">
    <citation type="submission" date="2023-08" db="EMBL/GenBank/DDBJ databases">
        <authorList>
            <person name="Palmer J.M."/>
        </authorList>
    </citation>
    <scope>NUCLEOTIDE SEQUENCE [LARGE SCALE GENOMIC DNA]</scope>
    <source>
        <strain evidence="6 7">TWF481</strain>
    </source>
</reference>
<dbReference type="SUPFAM" id="SSF46785">
    <property type="entry name" value="Winged helix' DNA-binding domain"/>
    <property type="match status" value="1"/>
</dbReference>
<proteinExistence type="predicted"/>
<dbReference type="GO" id="GO:0060962">
    <property type="term" value="P:regulation of ribosomal protein gene transcription by RNA polymerase II"/>
    <property type="evidence" value="ECO:0007669"/>
    <property type="project" value="InterPro"/>
</dbReference>
<feature type="compositionally biased region" description="Basic and acidic residues" evidence="4">
    <location>
        <begin position="137"/>
        <end position="148"/>
    </location>
</feature>
<dbReference type="SUPFAM" id="SSF49879">
    <property type="entry name" value="SMAD/FHA domain"/>
    <property type="match status" value="1"/>
</dbReference>
<evidence type="ECO:0000313" key="7">
    <source>
        <dbReference type="Proteomes" id="UP001370758"/>
    </source>
</evidence>
<dbReference type="InterPro" id="IPR036390">
    <property type="entry name" value="WH_DNA-bd_sf"/>
</dbReference>
<feature type="compositionally biased region" description="Basic and acidic residues" evidence="4">
    <location>
        <begin position="80"/>
        <end position="95"/>
    </location>
</feature>
<keyword evidence="1 3" id="KW-0238">DNA-binding</keyword>
<feature type="compositionally biased region" description="Polar residues" evidence="4">
    <location>
        <begin position="58"/>
        <end position="72"/>
    </location>
</feature>
<dbReference type="Pfam" id="PF00250">
    <property type="entry name" value="Forkhead"/>
    <property type="match status" value="1"/>
</dbReference>
<evidence type="ECO:0000256" key="3">
    <source>
        <dbReference type="PROSITE-ProRule" id="PRU00089"/>
    </source>
</evidence>
<feature type="region of interest" description="Disordered" evidence="4">
    <location>
        <begin position="640"/>
        <end position="686"/>
    </location>
</feature>
<feature type="region of interest" description="Disordered" evidence="4">
    <location>
        <begin position="972"/>
        <end position="1012"/>
    </location>
</feature>
<dbReference type="InterPro" id="IPR045178">
    <property type="entry name" value="Fhl1/FHA1"/>
</dbReference>
<comment type="subcellular location">
    <subcellularLocation>
        <location evidence="3">Nucleus</location>
    </subcellularLocation>
</comment>
<dbReference type="SMART" id="SM00339">
    <property type="entry name" value="FH"/>
    <property type="match status" value="1"/>
</dbReference>